<reference evidence="1" key="2">
    <citation type="submission" date="2023-05" db="EMBL/GenBank/DDBJ databases">
        <authorList>
            <person name="Schelkunov M.I."/>
        </authorList>
    </citation>
    <scope>NUCLEOTIDE SEQUENCE</scope>
    <source>
        <strain evidence="1">Hsosn_3</strain>
        <tissue evidence="1">Leaf</tissue>
    </source>
</reference>
<evidence type="ECO:0000313" key="1">
    <source>
        <dbReference type="EMBL" id="KAK1404508.1"/>
    </source>
</evidence>
<sequence>MPNYGICAGVPLIAWPLFAEQFFKKKLVVQVVETGVSVGSKTVVQLGEEEKAGVNVKREDVKRAIKCIMSQEEEGANRRRKVKDFAERATKAIEEGGSSYFNMTLLIQDIMKQTNNHRLKENNDH</sequence>
<reference evidence="1" key="1">
    <citation type="submission" date="2023-02" db="EMBL/GenBank/DDBJ databases">
        <title>Genome of toxic invasive species Heracleum sosnowskyi carries increased number of genes despite the absence of recent whole-genome duplications.</title>
        <authorList>
            <person name="Schelkunov M."/>
            <person name="Shtratnikova V."/>
            <person name="Makarenko M."/>
            <person name="Klepikova A."/>
            <person name="Omelchenko D."/>
            <person name="Novikova G."/>
            <person name="Obukhova E."/>
            <person name="Bogdanov V."/>
            <person name="Penin A."/>
            <person name="Logacheva M."/>
        </authorList>
    </citation>
    <scope>NUCLEOTIDE SEQUENCE</scope>
    <source>
        <strain evidence="1">Hsosn_3</strain>
        <tissue evidence="1">Leaf</tissue>
    </source>
</reference>
<dbReference type="PANTHER" id="PTHR48045">
    <property type="entry name" value="UDP-GLYCOSYLTRANSFERASE 72B1"/>
    <property type="match status" value="1"/>
</dbReference>
<gene>
    <name evidence="1" type="ORF">POM88_004113</name>
</gene>
<organism evidence="1 2">
    <name type="scientific">Heracleum sosnowskyi</name>
    <dbReference type="NCBI Taxonomy" id="360622"/>
    <lineage>
        <taxon>Eukaryota</taxon>
        <taxon>Viridiplantae</taxon>
        <taxon>Streptophyta</taxon>
        <taxon>Embryophyta</taxon>
        <taxon>Tracheophyta</taxon>
        <taxon>Spermatophyta</taxon>
        <taxon>Magnoliopsida</taxon>
        <taxon>eudicotyledons</taxon>
        <taxon>Gunneridae</taxon>
        <taxon>Pentapetalae</taxon>
        <taxon>asterids</taxon>
        <taxon>campanulids</taxon>
        <taxon>Apiales</taxon>
        <taxon>Apiaceae</taxon>
        <taxon>Apioideae</taxon>
        <taxon>apioid superclade</taxon>
        <taxon>Tordylieae</taxon>
        <taxon>Tordyliinae</taxon>
        <taxon>Heracleum</taxon>
    </lineage>
</organism>
<comment type="caution">
    <text evidence="1">The sequence shown here is derived from an EMBL/GenBank/DDBJ whole genome shotgun (WGS) entry which is preliminary data.</text>
</comment>
<evidence type="ECO:0000313" key="2">
    <source>
        <dbReference type="Proteomes" id="UP001237642"/>
    </source>
</evidence>
<dbReference type="EMBL" id="JAUIZM010000001">
    <property type="protein sequence ID" value="KAK1404508.1"/>
    <property type="molecule type" value="Genomic_DNA"/>
</dbReference>
<dbReference type="AlphaFoldDB" id="A0AAD8NE73"/>
<dbReference type="PANTHER" id="PTHR48045:SF3">
    <property type="entry name" value="GLYCOSYLTRANSFERASE"/>
    <property type="match status" value="1"/>
</dbReference>
<protein>
    <submittedName>
        <fullName evidence="1">Flavonol 3-O-glucosyltransferase</fullName>
    </submittedName>
</protein>
<accession>A0AAD8NE73</accession>
<dbReference type="Proteomes" id="UP001237642">
    <property type="component" value="Unassembled WGS sequence"/>
</dbReference>
<dbReference type="Gene3D" id="3.40.50.2000">
    <property type="entry name" value="Glycogen Phosphorylase B"/>
    <property type="match status" value="2"/>
</dbReference>
<dbReference type="SUPFAM" id="SSF53756">
    <property type="entry name" value="UDP-Glycosyltransferase/glycogen phosphorylase"/>
    <property type="match status" value="1"/>
</dbReference>
<proteinExistence type="predicted"/>
<name>A0AAD8NE73_9APIA</name>
<keyword evidence="2" id="KW-1185">Reference proteome</keyword>